<sequence>MKRENGCGVLIVQGDVNVMRFRQESNYFLELLNRSEASLQTSFQTGFGPLFSQIAKAFQDLYSDLRRYYRGSNVNLEEALNEFWARLLERLFKALNPQYIIGEEYLECVAKQSETLKPFGDTPRELKTKITRTVIAARTFAQGLVISGEAVRKVSQVGDHF</sequence>
<keyword evidence="13 16" id="KW-0357">Heparan sulfate</keyword>
<evidence type="ECO:0000256" key="16">
    <source>
        <dbReference type="RuleBase" id="RU003519"/>
    </source>
</evidence>
<proteinExistence type="inferred from homology"/>
<evidence type="ECO:0000256" key="6">
    <source>
        <dbReference type="ARBA" id="ARBA00022525"/>
    </source>
</evidence>
<dbReference type="Proteomes" id="UP000830375">
    <property type="component" value="Unassembled WGS sequence"/>
</dbReference>
<keyword evidence="8" id="KW-0732">Signal</keyword>
<evidence type="ECO:0000256" key="15">
    <source>
        <dbReference type="RuleBase" id="RU003518"/>
    </source>
</evidence>
<evidence type="ECO:0000313" key="18">
    <source>
        <dbReference type="Proteomes" id="UP000830375"/>
    </source>
</evidence>
<evidence type="ECO:0000256" key="1">
    <source>
        <dbReference type="ARBA" id="ARBA00004239"/>
    </source>
</evidence>
<comment type="function">
    <text evidence="16">Cell surface proteoglycan.</text>
</comment>
<organism evidence="17 18">
    <name type="scientific">Labeo rohita</name>
    <name type="common">Indian major carp</name>
    <name type="synonym">Cyprinus rohita</name>
    <dbReference type="NCBI Taxonomy" id="84645"/>
    <lineage>
        <taxon>Eukaryota</taxon>
        <taxon>Metazoa</taxon>
        <taxon>Chordata</taxon>
        <taxon>Craniata</taxon>
        <taxon>Vertebrata</taxon>
        <taxon>Euteleostomi</taxon>
        <taxon>Actinopterygii</taxon>
        <taxon>Neopterygii</taxon>
        <taxon>Teleostei</taxon>
        <taxon>Ostariophysi</taxon>
        <taxon>Cypriniformes</taxon>
        <taxon>Cyprinidae</taxon>
        <taxon>Labeoninae</taxon>
        <taxon>Labeonini</taxon>
        <taxon>Labeo</taxon>
    </lineage>
</organism>
<keyword evidence="11" id="KW-1015">Disulfide bond</keyword>
<evidence type="ECO:0000256" key="12">
    <source>
        <dbReference type="ARBA" id="ARBA00023180"/>
    </source>
</evidence>
<evidence type="ECO:0000256" key="13">
    <source>
        <dbReference type="ARBA" id="ARBA00023207"/>
    </source>
</evidence>
<keyword evidence="7 16" id="KW-0336">GPI-anchor</keyword>
<keyword evidence="14 16" id="KW-0449">Lipoprotein</keyword>
<comment type="similarity">
    <text evidence="3 15">Belongs to the glypican family.</text>
</comment>
<keyword evidence="12" id="KW-0325">Glycoprotein</keyword>
<evidence type="ECO:0000256" key="11">
    <source>
        <dbReference type="ARBA" id="ARBA00023157"/>
    </source>
</evidence>
<comment type="caution">
    <text evidence="17">The sequence shown here is derived from an EMBL/GenBank/DDBJ whole genome shotgun (WGS) entry which is preliminary data.</text>
</comment>
<reference evidence="17 18" key="1">
    <citation type="submission" date="2022-01" db="EMBL/GenBank/DDBJ databases">
        <title>A high-quality chromosome-level genome assembly of rohu carp, Labeo rohita.</title>
        <authorList>
            <person name="Arick M.A. II"/>
            <person name="Hsu C.-Y."/>
            <person name="Magbanua Z."/>
            <person name="Pechanova O."/>
            <person name="Grover C."/>
            <person name="Miller E."/>
            <person name="Thrash A."/>
            <person name="Ezzel L."/>
            <person name="Alam S."/>
            <person name="Benzie J."/>
            <person name="Hamilton M."/>
            <person name="Karsi A."/>
            <person name="Lawrence M.L."/>
            <person name="Peterson D.G."/>
        </authorList>
    </citation>
    <scope>NUCLEOTIDE SEQUENCE [LARGE SCALE GENOMIC DNA]</scope>
    <source>
        <strain evidence="18">BAU-BD-2019</strain>
        <tissue evidence="17">Blood</tissue>
    </source>
</reference>
<dbReference type="Pfam" id="PF01153">
    <property type="entry name" value="Glypican"/>
    <property type="match status" value="1"/>
</dbReference>
<evidence type="ECO:0000256" key="14">
    <source>
        <dbReference type="ARBA" id="ARBA00023288"/>
    </source>
</evidence>
<evidence type="ECO:0000313" key="17">
    <source>
        <dbReference type="EMBL" id="KAI2667874.1"/>
    </source>
</evidence>
<dbReference type="EMBL" id="JACTAM010000002">
    <property type="protein sequence ID" value="KAI2667874.1"/>
    <property type="molecule type" value="Genomic_DNA"/>
</dbReference>
<name>A0ABQ8MYH3_LABRO</name>
<keyword evidence="6" id="KW-0964">Secreted</keyword>
<gene>
    <name evidence="17" type="ORF">H4Q32_004473</name>
</gene>
<keyword evidence="5" id="KW-1003">Cell membrane</keyword>
<accession>A0ABQ8MYH3</accession>
<evidence type="ECO:0000256" key="4">
    <source>
        <dbReference type="ARBA" id="ARBA00014714"/>
    </source>
</evidence>
<comment type="subcellular location">
    <subcellularLocation>
        <location evidence="2 16">Cell membrane</location>
        <topology evidence="2 16">Lipid-anchor</topology>
        <topology evidence="2 16">GPI-anchor</topology>
    </subcellularLocation>
    <subcellularLocation>
        <location evidence="1">Secreted</location>
        <location evidence="1">Extracellular space</location>
    </subcellularLocation>
</comment>
<keyword evidence="18" id="KW-1185">Reference proteome</keyword>
<keyword evidence="9 16" id="KW-0654">Proteoglycan</keyword>
<evidence type="ECO:0000256" key="8">
    <source>
        <dbReference type="ARBA" id="ARBA00022729"/>
    </source>
</evidence>
<evidence type="ECO:0000256" key="3">
    <source>
        <dbReference type="ARBA" id="ARBA00010260"/>
    </source>
</evidence>
<dbReference type="PANTHER" id="PTHR10822">
    <property type="entry name" value="GLYPICAN"/>
    <property type="match status" value="1"/>
</dbReference>
<protein>
    <recommendedName>
        <fullName evidence="4">Glypican-1</fullName>
    </recommendedName>
</protein>
<dbReference type="PANTHER" id="PTHR10822:SF8">
    <property type="entry name" value="GLYPICAN-1"/>
    <property type="match status" value="1"/>
</dbReference>
<dbReference type="InterPro" id="IPR001863">
    <property type="entry name" value="Glypican"/>
</dbReference>
<evidence type="ECO:0000256" key="5">
    <source>
        <dbReference type="ARBA" id="ARBA00022475"/>
    </source>
</evidence>
<evidence type="ECO:0000256" key="9">
    <source>
        <dbReference type="ARBA" id="ARBA00022974"/>
    </source>
</evidence>
<keyword evidence="10 16" id="KW-0472">Membrane</keyword>
<evidence type="ECO:0000256" key="10">
    <source>
        <dbReference type="ARBA" id="ARBA00023136"/>
    </source>
</evidence>
<evidence type="ECO:0000256" key="7">
    <source>
        <dbReference type="ARBA" id="ARBA00022622"/>
    </source>
</evidence>
<evidence type="ECO:0000256" key="2">
    <source>
        <dbReference type="ARBA" id="ARBA00004609"/>
    </source>
</evidence>